<gene>
    <name evidence="2" type="ORF">MYCIT1_LOCUS27451</name>
</gene>
<dbReference type="InterPro" id="IPR007110">
    <property type="entry name" value="Ig-like_dom"/>
</dbReference>
<comment type="caution">
    <text evidence="2">The sequence shown here is derived from an EMBL/GenBank/DDBJ whole genome shotgun (WGS) entry which is preliminary data.</text>
</comment>
<dbReference type="Proteomes" id="UP001295794">
    <property type="component" value="Unassembled WGS sequence"/>
</dbReference>
<organism evidence="2 3">
    <name type="scientific">Mycena citricolor</name>
    <dbReference type="NCBI Taxonomy" id="2018698"/>
    <lineage>
        <taxon>Eukaryota</taxon>
        <taxon>Fungi</taxon>
        <taxon>Dikarya</taxon>
        <taxon>Basidiomycota</taxon>
        <taxon>Agaricomycotina</taxon>
        <taxon>Agaricomycetes</taxon>
        <taxon>Agaricomycetidae</taxon>
        <taxon>Agaricales</taxon>
        <taxon>Marasmiineae</taxon>
        <taxon>Mycenaceae</taxon>
        <taxon>Mycena</taxon>
    </lineage>
</organism>
<feature type="domain" description="Ig-like" evidence="1">
    <location>
        <begin position="1"/>
        <end position="66"/>
    </location>
</feature>
<sequence length="66" mass="7470">LEQTGYTCQGTGIGLSRTLIYSWEHLSKSHTFEIAVVSQVRWSEISAYSCLISETFPRSTNKDRLS</sequence>
<name>A0AAD2Q634_9AGAR</name>
<dbReference type="PROSITE" id="PS50835">
    <property type="entry name" value="IG_LIKE"/>
    <property type="match status" value="1"/>
</dbReference>
<dbReference type="AlphaFoldDB" id="A0AAD2Q634"/>
<protein>
    <recommendedName>
        <fullName evidence="1">Ig-like domain-containing protein</fullName>
    </recommendedName>
</protein>
<evidence type="ECO:0000313" key="3">
    <source>
        <dbReference type="Proteomes" id="UP001295794"/>
    </source>
</evidence>
<reference evidence="2" key="1">
    <citation type="submission" date="2023-11" db="EMBL/GenBank/DDBJ databases">
        <authorList>
            <person name="De Vega J J."/>
            <person name="De Vega J J."/>
        </authorList>
    </citation>
    <scope>NUCLEOTIDE SEQUENCE</scope>
</reference>
<dbReference type="EMBL" id="CAVNYO010000421">
    <property type="protein sequence ID" value="CAK5278172.1"/>
    <property type="molecule type" value="Genomic_DNA"/>
</dbReference>
<feature type="non-terminal residue" evidence="2">
    <location>
        <position position="1"/>
    </location>
</feature>
<evidence type="ECO:0000313" key="2">
    <source>
        <dbReference type="EMBL" id="CAK5278172.1"/>
    </source>
</evidence>
<evidence type="ECO:0000259" key="1">
    <source>
        <dbReference type="PROSITE" id="PS50835"/>
    </source>
</evidence>
<proteinExistence type="predicted"/>
<keyword evidence="3" id="KW-1185">Reference proteome</keyword>
<accession>A0AAD2Q634</accession>